<organism evidence="2 3">
    <name type="scientific">Actinoplanes utahensis</name>
    <dbReference type="NCBI Taxonomy" id="1869"/>
    <lineage>
        <taxon>Bacteria</taxon>
        <taxon>Bacillati</taxon>
        <taxon>Actinomycetota</taxon>
        <taxon>Actinomycetes</taxon>
        <taxon>Micromonosporales</taxon>
        <taxon>Micromonosporaceae</taxon>
        <taxon>Actinoplanes</taxon>
    </lineage>
</organism>
<accession>A0A0A6URC3</accession>
<gene>
    <name evidence="2" type="ORF">MB27_03285</name>
</gene>
<evidence type="ECO:0000313" key="2">
    <source>
        <dbReference type="EMBL" id="KHD78675.1"/>
    </source>
</evidence>
<reference evidence="2 3" key="1">
    <citation type="submission" date="2014-10" db="EMBL/GenBank/DDBJ databases">
        <title>Draft genome sequence of Actinoplanes utahensis NRRL 12052.</title>
        <authorList>
            <person name="Velasco-Bucheli B."/>
            <person name="del Cerro C."/>
            <person name="Hormigo D."/>
            <person name="Garcia J.L."/>
            <person name="Acebal C."/>
            <person name="Arroyo M."/>
            <person name="de la Mata I."/>
        </authorList>
    </citation>
    <scope>NUCLEOTIDE SEQUENCE [LARGE SCALE GENOMIC DNA]</scope>
    <source>
        <strain evidence="2 3">NRRL 12052</strain>
    </source>
</reference>
<evidence type="ECO:0000313" key="3">
    <source>
        <dbReference type="Proteomes" id="UP000054537"/>
    </source>
</evidence>
<dbReference type="AlphaFoldDB" id="A0A0A6URC3"/>
<evidence type="ECO:0000256" key="1">
    <source>
        <dbReference type="SAM" id="MobiDB-lite"/>
    </source>
</evidence>
<comment type="caution">
    <text evidence="2">The sequence shown here is derived from an EMBL/GenBank/DDBJ whole genome shotgun (WGS) entry which is preliminary data.</text>
</comment>
<name>A0A0A6URC3_ACTUT</name>
<sequence length="162" mass="14747">MGSAGGAGFAVAAGLLPCVAAGAGVGVGVPGLCGASAWLAGILPGAGVGCGVPGLCGASAWLAGILPGAGVGVGFGVPGLPMPPADVVLSCGVVLAEVPPGLAACAPAEDPAAGPEKLGEPADGETAADAGADGVAGRVVTVLREPRPGVTVLCSVLPVSPA</sequence>
<proteinExistence type="predicted"/>
<keyword evidence="3" id="KW-1185">Reference proteome</keyword>
<dbReference type="Proteomes" id="UP000054537">
    <property type="component" value="Unassembled WGS sequence"/>
</dbReference>
<dbReference type="EMBL" id="JRTT01000003">
    <property type="protein sequence ID" value="KHD78675.1"/>
    <property type="molecule type" value="Genomic_DNA"/>
</dbReference>
<protein>
    <submittedName>
        <fullName evidence="2">Uncharacterized protein</fullName>
    </submittedName>
</protein>
<feature type="region of interest" description="Disordered" evidence="1">
    <location>
        <begin position="107"/>
        <end position="130"/>
    </location>
</feature>